<dbReference type="GO" id="GO:0016020">
    <property type="term" value="C:membrane"/>
    <property type="evidence" value="ECO:0007669"/>
    <property type="project" value="GOC"/>
</dbReference>
<feature type="compositionally biased region" description="Basic residues" evidence="4">
    <location>
        <begin position="253"/>
        <end position="273"/>
    </location>
</feature>
<dbReference type="OrthoDB" id="10254570at2759"/>
<dbReference type="GO" id="GO:0008117">
    <property type="term" value="F:sphinganine-1-phosphate aldolase activity"/>
    <property type="evidence" value="ECO:0007669"/>
    <property type="project" value="TreeGrafter"/>
</dbReference>
<dbReference type="InterPro" id="IPR015424">
    <property type="entry name" value="PyrdxlP-dep_Trfase"/>
</dbReference>
<dbReference type="GO" id="GO:0030149">
    <property type="term" value="P:sphingolipid catabolic process"/>
    <property type="evidence" value="ECO:0007669"/>
    <property type="project" value="TreeGrafter"/>
</dbReference>
<evidence type="ECO:0000256" key="4">
    <source>
        <dbReference type="SAM" id="MobiDB-lite"/>
    </source>
</evidence>
<evidence type="ECO:0000313" key="6">
    <source>
        <dbReference type="Proteomes" id="UP000243876"/>
    </source>
</evidence>
<proteinExistence type="predicted"/>
<evidence type="ECO:0000313" key="5">
    <source>
        <dbReference type="EMBL" id="CEQ42021.1"/>
    </source>
</evidence>
<evidence type="ECO:0000256" key="2">
    <source>
        <dbReference type="ARBA" id="ARBA00022898"/>
    </source>
</evidence>
<dbReference type="SUPFAM" id="SSF53383">
    <property type="entry name" value="PLP-dependent transferases"/>
    <property type="match status" value="1"/>
</dbReference>
<gene>
    <name evidence="5" type="primary">SPOSA6832_03792</name>
</gene>
<dbReference type="PANTHER" id="PTHR42735">
    <property type="match status" value="1"/>
</dbReference>
<feature type="non-terminal residue" evidence="5">
    <location>
        <position position="1"/>
    </location>
</feature>
<feature type="region of interest" description="Disordered" evidence="4">
    <location>
        <begin position="240"/>
        <end position="284"/>
    </location>
</feature>
<dbReference type="Proteomes" id="UP000243876">
    <property type="component" value="Unassembled WGS sequence"/>
</dbReference>
<keyword evidence="3" id="KW-0456">Lyase</keyword>
<name>A0A0D6EQA1_SPOSA</name>
<evidence type="ECO:0000256" key="3">
    <source>
        <dbReference type="ARBA" id="ARBA00023239"/>
    </source>
</evidence>
<dbReference type="InterPro" id="IPR050477">
    <property type="entry name" value="GrpII_AminoAcid_Decarb"/>
</dbReference>
<comment type="cofactor">
    <cofactor evidence="1">
        <name>pyridoxal 5'-phosphate</name>
        <dbReference type="ChEBI" id="CHEBI:597326"/>
    </cofactor>
</comment>
<keyword evidence="6" id="KW-1185">Reference proteome</keyword>
<dbReference type="EMBL" id="CENE01000019">
    <property type="protein sequence ID" value="CEQ42021.1"/>
    <property type="molecule type" value="Genomic_DNA"/>
</dbReference>
<sequence length="301" mass="33410">MAPLMVSSTSVWSCVRSTEADSTQIRCRHHRSLQARAQAPSRPSCRLLPRLVPRSFPRASRLPRRSLRLPRSPTGRHLHLVRYSQVFVALTLPSPALARLTSLFSSRRFRRKGHFGHHVPLEGHPEVPVLGHYDLAGRRLCESFDGGFSVRLCFLPGALLAAAWASLLYLGIDGYTDSCREIVGAAKRIVHGIRKDFPELYVLGDPLVSVVAFGSRSEGKGNGVGFVPVYEVGDRMGKLGQRPAEPRGDSHRLHPTHRPCRRRLPARPPHRRQRDGLGSSSAVGPGLVEEMASRYMDVLYA</sequence>
<accession>A0A0D6EQA1</accession>
<dbReference type="PANTHER" id="PTHR42735:SF6">
    <property type="entry name" value="SPHINGOSINE-1-PHOSPHATE LYASE 1"/>
    <property type="match status" value="1"/>
</dbReference>
<dbReference type="Gene3D" id="3.90.1150.10">
    <property type="entry name" value="Aspartate Aminotransferase, domain 1"/>
    <property type="match status" value="1"/>
</dbReference>
<keyword evidence="2" id="KW-0663">Pyridoxal phosphate</keyword>
<dbReference type="AlphaFoldDB" id="A0A0D6EQA1"/>
<organism evidence="5 6">
    <name type="scientific">Sporidiobolus salmonicolor</name>
    <name type="common">Yeast-like fungus</name>
    <name type="synonym">Sporobolomyces salmonicolor</name>
    <dbReference type="NCBI Taxonomy" id="5005"/>
    <lineage>
        <taxon>Eukaryota</taxon>
        <taxon>Fungi</taxon>
        <taxon>Dikarya</taxon>
        <taxon>Basidiomycota</taxon>
        <taxon>Pucciniomycotina</taxon>
        <taxon>Microbotryomycetes</taxon>
        <taxon>Sporidiobolales</taxon>
        <taxon>Sporidiobolaceae</taxon>
        <taxon>Sporobolomyces</taxon>
    </lineage>
</organism>
<dbReference type="InterPro" id="IPR015422">
    <property type="entry name" value="PyrdxlP-dep_Trfase_small"/>
</dbReference>
<reference evidence="6" key="1">
    <citation type="submission" date="2015-02" db="EMBL/GenBank/DDBJ databases">
        <authorList>
            <person name="Gon?alves P."/>
        </authorList>
    </citation>
    <scope>NUCLEOTIDE SEQUENCE [LARGE SCALE GENOMIC DNA]</scope>
</reference>
<dbReference type="GO" id="GO:0005783">
    <property type="term" value="C:endoplasmic reticulum"/>
    <property type="evidence" value="ECO:0007669"/>
    <property type="project" value="TreeGrafter"/>
</dbReference>
<evidence type="ECO:0000256" key="1">
    <source>
        <dbReference type="ARBA" id="ARBA00001933"/>
    </source>
</evidence>
<protein>
    <submittedName>
        <fullName evidence="5">SPOSA6832_03792-mRNA-1:cds</fullName>
    </submittedName>
</protein>